<protein>
    <recommendedName>
        <fullName evidence="6">Ankyrin</fullName>
    </recommendedName>
</protein>
<evidence type="ECO:0008006" key="6">
    <source>
        <dbReference type="Google" id="ProtNLM"/>
    </source>
</evidence>
<dbReference type="Gene3D" id="1.25.40.20">
    <property type="entry name" value="Ankyrin repeat-containing domain"/>
    <property type="match status" value="2"/>
</dbReference>
<proteinExistence type="predicted"/>
<keyword evidence="2 3" id="KW-0040">ANK repeat</keyword>
<dbReference type="InterPro" id="IPR036770">
    <property type="entry name" value="Ankyrin_rpt-contain_sf"/>
</dbReference>
<dbReference type="Proteomes" id="UP000664132">
    <property type="component" value="Unassembled WGS sequence"/>
</dbReference>
<dbReference type="PROSITE" id="PS50088">
    <property type="entry name" value="ANK_REPEAT"/>
    <property type="match status" value="2"/>
</dbReference>
<reference evidence="4" key="1">
    <citation type="submission" date="2021-02" db="EMBL/GenBank/DDBJ databases">
        <title>Genome sequence Cadophora malorum strain M34.</title>
        <authorList>
            <person name="Stefanovic E."/>
            <person name="Vu D."/>
            <person name="Scully C."/>
            <person name="Dijksterhuis J."/>
            <person name="Roader J."/>
            <person name="Houbraken J."/>
        </authorList>
    </citation>
    <scope>NUCLEOTIDE SEQUENCE</scope>
    <source>
        <strain evidence="4">M34</strain>
    </source>
</reference>
<evidence type="ECO:0000313" key="4">
    <source>
        <dbReference type="EMBL" id="KAG4420190.1"/>
    </source>
</evidence>
<dbReference type="AlphaFoldDB" id="A0A8H7W7N3"/>
<evidence type="ECO:0000313" key="5">
    <source>
        <dbReference type="Proteomes" id="UP000664132"/>
    </source>
</evidence>
<evidence type="ECO:0000256" key="3">
    <source>
        <dbReference type="PROSITE-ProRule" id="PRU00023"/>
    </source>
</evidence>
<dbReference type="PROSITE" id="PS50297">
    <property type="entry name" value="ANK_REP_REGION"/>
    <property type="match status" value="1"/>
</dbReference>
<dbReference type="EMBL" id="JAFJYH010000089">
    <property type="protein sequence ID" value="KAG4420190.1"/>
    <property type="molecule type" value="Genomic_DNA"/>
</dbReference>
<sequence length="826" mass="91028">MSSTRQQKWDWAAHLPRMFELYNSQTSIPDIHKAIQCEGFEPCQRSVYLKFKQMGYPTDPVGRTKLLDSQCPSNISAELGTPTNTWMNAQSPPFDTNSFVGSGLSSPFNNSTFGDAGVSWSHGYDMSTPGSEQFFESREILDGTQLGNEQGVTSNDFGNASTGTSSMKSSLAPGLVFPSWLSSGNGFDAPTNTTDNAYQYDDQSMELNGASYFGIDTDSELPQSLPEQSSVQDLSALRPSSACSKINTAEFRPLSPNPSLMDLDTNPPPFHFSATSSESSNSVVKLPFQKLIGASNTGARSKIRSLFRPKSSASSRGRKRYAVSHFTNSTEDSGYASGHASSLTLEEVRRINSQSLDEFNGLYRVACQALHEPQGKSQCKDIPTCASCHYSGIHNLGWSARYLKLEVFLSELRLEGVYNFGALDAAGNTALHYAAAGGASFSHLKALIDVGVDPYIANSAGELFIYCLRPLQPFTLEPNSDCLRGDDLIKLLGLLQLERVSNWRDNDGQTVMHALALKISEPDLKLKIFDMLKYAGFSSTVLDRFGRSAEEVFPLTYDSHGQVIDPLPVNSLQQIKEVPEEADDTEEAMTCGAIIVAEFRLERIKQNKAKNIVVRARHQPSYVDMESCENVLHALARIDSGNKVLAGIDHMRTNLPTQDRPNRESNYMLLNLGYFISKGVDLDAHNREGSHPLKAFICDRPWDENETGATMSKYLDMILWKDQTSRTRNKVNVDMKDRDGLTALYHAAIRGRPDSVRSLIEAGANVNVFSISDKSILHATYSALDDAVKQTDSVLVHLLREVISHLEHAGAVQNPTSLQERGIRKA</sequence>
<dbReference type="PANTHER" id="PTHR24180:SF45">
    <property type="entry name" value="POLY [ADP-RIBOSE] POLYMERASE TANKYRASE"/>
    <property type="match status" value="1"/>
</dbReference>
<organism evidence="4 5">
    <name type="scientific">Cadophora malorum</name>
    <dbReference type="NCBI Taxonomy" id="108018"/>
    <lineage>
        <taxon>Eukaryota</taxon>
        <taxon>Fungi</taxon>
        <taxon>Dikarya</taxon>
        <taxon>Ascomycota</taxon>
        <taxon>Pezizomycotina</taxon>
        <taxon>Leotiomycetes</taxon>
        <taxon>Helotiales</taxon>
        <taxon>Ploettnerulaceae</taxon>
        <taxon>Cadophora</taxon>
    </lineage>
</organism>
<comment type="caution">
    <text evidence="4">The sequence shown here is derived from an EMBL/GenBank/DDBJ whole genome shotgun (WGS) entry which is preliminary data.</text>
</comment>
<dbReference type="OrthoDB" id="194358at2759"/>
<feature type="repeat" description="ANK" evidence="3">
    <location>
        <begin position="739"/>
        <end position="771"/>
    </location>
</feature>
<dbReference type="PANTHER" id="PTHR24180">
    <property type="entry name" value="CYCLIN-DEPENDENT KINASE INHIBITOR 2C-RELATED"/>
    <property type="match status" value="1"/>
</dbReference>
<dbReference type="SUPFAM" id="SSF48403">
    <property type="entry name" value="Ankyrin repeat"/>
    <property type="match status" value="1"/>
</dbReference>
<name>A0A8H7W7N3_9HELO</name>
<gene>
    <name evidence="4" type="ORF">IFR04_006666</name>
</gene>
<dbReference type="InterPro" id="IPR051637">
    <property type="entry name" value="Ank_repeat_dom-contain_49"/>
</dbReference>
<dbReference type="Pfam" id="PF00023">
    <property type="entry name" value="Ank"/>
    <property type="match status" value="2"/>
</dbReference>
<keyword evidence="5" id="KW-1185">Reference proteome</keyword>
<keyword evidence="1" id="KW-0677">Repeat</keyword>
<accession>A0A8H7W7N3</accession>
<evidence type="ECO:0000256" key="1">
    <source>
        <dbReference type="ARBA" id="ARBA00022737"/>
    </source>
</evidence>
<evidence type="ECO:0000256" key="2">
    <source>
        <dbReference type="ARBA" id="ARBA00023043"/>
    </source>
</evidence>
<dbReference type="InterPro" id="IPR002110">
    <property type="entry name" value="Ankyrin_rpt"/>
</dbReference>
<feature type="repeat" description="ANK" evidence="3">
    <location>
        <begin position="426"/>
        <end position="459"/>
    </location>
</feature>
<dbReference type="SMART" id="SM00248">
    <property type="entry name" value="ANK"/>
    <property type="match status" value="2"/>
</dbReference>